<organism evidence="2 3">
    <name type="scientific">Limnochorda pilosa</name>
    <dbReference type="NCBI Taxonomy" id="1555112"/>
    <lineage>
        <taxon>Bacteria</taxon>
        <taxon>Bacillati</taxon>
        <taxon>Bacillota</taxon>
        <taxon>Limnochordia</taxon>
        <taxon>Limnochordales</taxon>
        <taxon>Limnochordaceae</taxon>
        <taxon>Limnochorda</taxon>
    </lineage>
</organism>
<gene>
    <name evidence="2" type="ORF">LIP_1461</name>
</gene>
<evidence type="ECO:0000313" key="3">
    <source>
        <dbReference type="Proteomes" id="UP000065807"/>
    </source>
</evidence>
<dbReference type="RefSeq" id="WP_082725974.1">
    <property type="nucleotide sequence ID" value="NZ_AP014924.1"/>
</dbReference>
<dbReference type="Gene3D" id="1.10.520.40">
    <property type="entry name" value="CRISPR-associated protein Cse2"/>
    <property type="match status" value="1"/>
</dbReference>
<proteinExistence type="predicted"/>
<reference evidence="3" key="2">
    <citation type="journal article" date="2016" name="Int. J. Syst. Evol. Microbiol.">
        <title>Complete genome sequence and cell structure of Limnochorda pilosa, a Gram-negative spore-former within the phylum Firmicutes.</title>
        <authorList>
            <person name="Watanabe M."/>
            <person name="Kojima H."/>
            <person name="Fukui M."/>
        </authorList>
    </citation>
    <scope>NUCLEOTIDE SEQUENCE [LARGE SCALE GENOMIC DNA]</scope>
    <source>
        <strain evidence="3">HC45</strain>
    </source>
</reference>
<sequence length="205" mass="23487">MNRPSQREINFVRFLEERLGVRSDGAHREPTPEQRSTRATLRRALGKPPGSVPETYSYVEPWLGPQAAPWQVENFYSIAALMAWHPVGWHEDDTPQSPTNLGASFVRLARTQREFHGEVPAGLERRLVAMLNASQTDLTEHLRHAIGLLKTHEVPVNWVQLLADLRSWEWSSREVQRRWAYGFWGSAPQDTERQGAVEEDERDAG</sequence>
<dbReference type="InterPro" id="IPR013382">
    <property type="entry name" value="CRISPR-assoc_prot_Cse2"/>
</dbReference>
<keyword evidence="3" id="KW-1185">Reference proteome</keyword>
<dbReference type="Pfam" id="PF09485">
    <property type="entry name" value="CRISPR_Cse2"/>
    <property type="match status" value="1"/>
</dbReference>
<dbReference type="AlphaFoldDB" id="A0A0K2SJP0"/>
<feature type="region of interest" description="Disordered" evidence="1">
    <location>
        <begin position="22"/>
        <end position="50"/>
    </location>
</feature>
<feature type="compositionally biased region" description="Basic and acidic residues" evidence="1">
    <location>
        <begin position="22"/>
        <end position="36"/>
    </location>
</feature>
<dbReference type="EMBL" id="AP014924">
    <property type="protein sequence ID" value="BAS27310.1"/>
    <property type="molecule type" value="Genomic_DNA"/>
</dbReference>
<accession>A0A0K2SJP0</accession>
<reference evidence="3" key="1">
    <citation type="submission" date="2015-07" db="EMBL/GenBank/DDBJ databases">
        <title>Complete genome sequence and phylogenetic analysis of Limnochorda pilosa.</title>
        <authorList>
            <person name="Watanabe M."/>
            <person name="Kojima H."/>
            <person name="Fukui M."/>
        </authorList>
    </citation>
    <scope>NUCLEOTIDE SEQUENCE [LARGE SCALE GENOMIC DNA]</scope>
    <source>
        <strain evidence="3">HC45</strain>
    </source>
</reference>
<evidence type="ECO:0000256" key="1">
    <source>
        <dbReference type="SAM" id="MobiDB-lite"/>
    </source>
</evidence>
<name>A0A0K2SJP0_LIMPI</name>
<dbReference type="STRING" id="1555112.LIP_1461"/>
<evidence type="ECO:0000313" key="2">
    <source>
        <dbReference type="EMBL" id="BAS27310.1"/>
    </source>
</evidence>
<dbReference type="OrthoDB" id="1753036at2"/>
<dbReference type="NCBIfam" id="TIGR02548">
    <property type="entry name" value="casB_cse2"/>
    <property type="match status" value="1"/>
</dbReference>
<protein>
    <submittedName>
        <fullName evidence="2">CRISPR-associated protein Cse2</fullName>
    </submittedName>
</protein>
<dbReference type="KEGG" id="lpil:LIP_1461"/>
<dbReference type="Proteomes" id="UP000065807">
    <property type="component" value="Chromosome"/>
</dbReference>
<dbReference type="InterPro" id="IPR038287">
    <property type="entry name" value="Cse2_sf"/>
</dbReference>